<dbReference type="OrthoDB" id="2680352at2"/>
<dbReference type="STRING" id="47500.AF333_08315"/>
<accession>A0A0D1Y6Q0</accession>
<dbReference type="Proteomes" id="UP000182836">
    <property type="component" value="Unassembled WGS sequence"/>
</dbReference>
<sequence length="147" mass="17275">MKQITCPYCGKQVTGNHRYEVKCYHCGNYSYLTEGLPVEREKKELSEAAHEYAYAYVPQHVREYADKYGLAQSGPTTLRWFRDHEEEAYRAIVQFLDEKLNEEVLSKLHKEHNSTMPFVLFALDYLHFPLQRASLEWEADQTGSSEF</sequence>
<keyword evidence="3" id="KW-1185">Reference proteome</keyword>
<dbReference type="RefSeq" id="WP_043066700.1">
    <property type="nucleotide sequence ID" value="NZ_BJOA01000041.1"/>
</dbReference>
<reference evidence="1 3" key="1">
    <citation type="submission" date="2015-07" db="EMBL/GenBank/DDBJ databases">
        <title>Fjat-14205 dsm 2895.</title>
        <authorList>
            <person name="Liu B."/>
            <person name="Wang J."/>
            <person name="Zhu Y."/>
            <person name="Liu G."/>
            <person name="Chen Q."/>
            <person name="Chen Z."/>
            <person name="Lan J."/>
            <person name="Che J."/>
            <person name="Ge C."/>
            <person name="Shi H."/>
            <person name="Pan Z."/>
            <person name="Liu X."/>
        </authorList>
    </citation>
    <scope>NUCLEOTIDE SEQUENCE [LARGE SCALE GENOMIC DNA]</scope>
    <source>
        <strain evidence="1 3">DSM 2895</strain>
    </source>
</reference>
<gene>
    <name evidence="1" type="ORF">AF333_08315</name>
    <name evidence="2" type="ORF">SAMN04487909_11143</name>
</gene>
<dbReference type="GeneID" id="42305199"/>
<dbReference type="EMBL" id="LGUG01000004">
    <property type="protein sequence ID" value="KON95487.1"/>
    <property type="molecule type" value="Genomic_DNA"/>
</dbReference>
<dbReference type="PATRIC" id="fig|47500.12.peg.5069"/>
<dbReference type="EMBL" id="FNED01000011">
    <property type="protein sequence ID" value="SDJ05679.1"/>
    <property type="molecule type" value="Genomic_DNA"/>
</dbReference>
<protein>
    <submittedName>
        <fullName evidence="1">Uncharacterized protein</fullName>
    </submittedName>
</protein>
<name>A0A0D1Y6Q0_ANEMI</name>
<reference evidence="2 4" key="2">
    <citation type="submission" date="2016-10" db="EMBL/GenBank/DDBJ databases">
        <authorList>
            <person name="de Groot N.N."/>
        </authorList>
    </citation>
    <scope>NUCLEOTIDE SEQUENCE [LARGE SCALE GENOMIC DNA]</scope>
    <source>
        <strain evidence="2 4">DSM 2895</strain>
    </source>
</reference>
<evidence type="ECO:0000313" key="4">
    <source>
        <dbReference type="Proteomes" id="UP000182836"/>
    </source>
</evidence>
<dbReference type="AlphaFoldDB" id="A0A0D1Y6Q0"/>
<evidence type="ECO:0000313" key="2">
    <source>
        <dbReference type="EMBL" id="SDJ05679.1"/>
    </source>
</evidence>
<evidence type="ECO:0000313" key="3">
    <source>
        <dbReference type="Proteomes" id="UP000037269"/>
    </source>
</evidence>
<organism evidence="1 3">
    <name type="scientific">Aneurinibacillus migulanus</name>
    <name type="common">Bacillus migulanus</name>
    <dbReference type="NCBI Taxonomy" id="47500"/>
    <lineage>
        <taxon>Bacteria</taxon>
        <taxon>Bacillati</taxon>
        <taxon>Bacillota</taxon>
        <taxon>Bacilli</taxon>
        <taxon>Bacillales</taxon>
        <taxon>Paenibacillaceae</taxon>
        <taxon>Aneurinibacillus group</taxon>
        <taxon>Aneurinibacillus</taxon>
    </lineage>
</organism>
<evidence type="ECO:0000313" key="1">
    <source>
        <dbReference type="EMBL" id="KON95487.1"/>
    </source>
</evidence>
<dbReference type="Proteomes" id="UP000037269">
    <property type="component" value="Unassembled WGS sequence"/>
</dbReference>
<proteinExistence type="predicted"/>